<evidence type="ECO:0000313" key="4">
    <source>
        <dbReference type="Proteomes" id="UP000050741"/>
    </source>
</evidence>
<evidence type="ECO:0000313" key="5">
    <source>
        <dbReference type="WBParaSite" id="GPLIN_000275900"/>
    </source>
</evidence>
<dbReference type="Proteomes" id="UP000050741">
    <property type="component" value="Unassembled WGS sequence"/>
</dbReference>
<feature type="repeat" description="ANK" evidence="3">
    <location>
        <begin position="258"/>
        <end position="290"/>
    </location>
</feature>
<dbReference type="Pfam" id="PF12796">
    <property type="entry name" value="Ank_2"/>
    <property type="match status" value="3"/>
</dbReference>
<dbReference type="InterPro" id="IPR036770">
    <property type="entry name" value="Ankyrin_rpt-contain_sf"/>
</dbReference>
<proteinExistence type="predicted"/>
<dbReference type="InterPro" id="IPR002110">
    <property type="entry name" value="Ankyrin_rpt"/>
</dbReference>
<reference evidence="5" key="3">
    <citation type="submission" date="2016-06" db="UniProtKB">
        <authorList>
            <consortium name="WormBaseParasite"/>
        </authorList>
    </citation>
    <scope>IDENTIFICATION</scope>
</reference>
<sequence>MVATNSVGNAGELLFAALDGGDMEESNEVLDGHPESVDARDEELRVPLHYAADCADLETFQRILRLNRTLMDAQDKFGFTPLLVSVMAGNLEVLESLIEQGAQLDLLDRDGHSAVHWAVVCGQLDVLIALQRHGAPIALADVHGAHPLHYATVRSALEEEVPPYRAEAVLHVLLRHGAQLECADVDGRTPLLWAASDGNLPAFRSLVQTGANRFSVDRDRLGVLHCAASHGYVEILREMISLMTGQKGAMTVDAKDRNSDTPLFYAATFGHFECAKLLLDKGANVNQTDKRIRTAAHCAAAKGQLRILKLLRQFGASFSLQNYRGDLPFHEAVQTGLKDVIEWFLDIDPNFVSAPNFCGRTPLHLAASKGDIELVVLLCTRGAQINALMMHKMAQLENAQSEEERTKRGRELALELTVIQQATLCAVSTLREIV</sequence>
<dbReference type="AlphaFoldDB" id="A0A183BQ73"/>
<keyword evidence="1" id="KW-0677">Repeat</keyword>
<accession>A0A183BQ73</accession>
<dbReference type="Gene3D" id="1.25.40.20">
    <property type="entry name" value="Ankyrin repeat-containing domain"/>
    <property type="match status" value="3"/>
</dbReference>
<name>A0A183BQ73_GLOPA</name>
<feature type="repeat" description="ANK" evidence="3">
    <location>
        <begin position="77"/>
        <end position="109"/>
    </location>
</feature>
<keyword evidence="4" id="KW-1185">Reference proteome</keyword>
<keyword evidence="2 3" id="KW-0040">ANK repeat</keyword>
<feature type="repeat" description="ANK" evidence="3">
    <location>
        <begin position="110"/>
        <end position="142"/>
    </location>
</feature>
<dbReference type="PANTHER" id="PTHR24198">
    <property type="entry name" value="ANKYRIN REPEAT AND PROTEIN KINASE DOMAIN-CONTAINING PROTEIN"/>
    <property type="match status" value="1"/>
</dbReference>
<dbReference type="PROSITE" id="PS50297">
    <property type="entry name" value="ANK_REP_REGION"/>
    <property type="match status" value="5"/>
</dbReference>
<dbReference type="PRINTS" id="PR01415">
    <property type="entry name" value="ANKYRIN"/>
</dbReference>
<evidence type="ECO:0000256" key="2">
    <source>
        <dbReference type="ARBA" id="ARBA00023043"/>
    </source>
</evidence>
<organism evidence="4 5">
    <name type="scientific">Globodera pallida</name>
    <name type="common">Potato cyst nematode worm</name>
    <name type="synonym">Heterodera pallida</name>
    <dbReference type="NCBI Taxonomy" id="36090"/>
    <lineage>
        <taxon>Eukaryota</taxon>
        <taxon>Metazoa</taxon>
        <taxon>Ecdysozoa</taxon>
        <taxon>Nematoda</taxon>
        <taxon>Chromadorea</taxon>
        <taxon>Rhabditida</taxon>
        <taxon>Tylenchina</taxon>
        <taxon>Tylenchomorpha</taxon>
        <taxon>Tylenchoidea</taxon>
        <taxon>Heteroderidae</taxon>
        <taxon>Heteroderinae</taxon>
        <taxon>Globodera</taxon>
    </lineage>
</organism>
<dbReference type="SUPFAM" id="SSF48403">
    <property type="entry name" value="Ankyrin repeat"/>
    <property type="match status" value="1"/>
</dbReference>
<feature type="repeat" description="ANK" evidence="3">
    <location>
        <begin position="143"/>
        <end position="185"/>
    </location>
</feature>
<feature type="repeat" description="ANK" evidence="3">
    <location>
        <begin position="186"/>
        <end position="218"/>
    </location>
</feature>
<dbReference type="SMART" id="SM00248">
    <property type="entry name" value="ANK"/>
    <property type="match status" value="10"/>
</dbReference>
<reference evidence="4" key="2">
    <citation type="submission" date="2014-05" db="EMBL/GenBank/DDBJ databases">
        <title>The genome and life-stage specific transcriptomes of Globodera pallida elucidate key aspects of plant parasitism by a cyst nematode.</title>
        <authorList>
            <person name="Cotton J.A."/>
            <person name="Lilley C.J."/>
            <person name="Jones L.M."/>
            <person name="Kikuchi T."/>
            <person name="Reid A.J."/>
            <person name="Thorpe P."/>
            <person name="Tsai I.J."/>
            <person name="Beasley H."/>
            <person name="Blok V."/>
            <person name="Cock P.J.A."/>
            <person name="Van den Akker S.E."/>
            <person name="Holroyd N."/>
            <person name="Hunt M."/>
            <person name="Mantelin S."/>
            <person name="Naghra H."/>
            <person name="Pain A."/>
            <person name="Palomares-Rius J.E."/>
            <person name="Zarowiecki M."/>
            <person name="Berriman M."/>
            <person name="Jones J.T."/>
            <person name="Urwin P.E."/>
        </authorList>
    </citation>
    <scope>NUCLEOTIDE SEQUENCE [LARGE SCALE GENOMIC DNA]</scope>
    <source>
        <strain evidence="4">Lindley</strain>
    </source>
</reference>
<evidence type="ECO:0000256" key="1">
    <source>
        <dbReference type="ARBA" id="ARBA00022737"/>
    </source>
</evidence>
<dbReference type="WBParaSite" id="GPLIN_000275900">
    <property type="protein sequence ID" value="GPLIN_000275900"/>
    <property type="gene ID" value="GPLIN_000275900"/>
</dbReference>
<evidence type="ECO:0000256" key="3">
    <source>
        <dbReference type="PROSITE-ProRule" id="PRU00023"/>
    </source>
</evidence>
<dbReference type="PROSITE" id="PS50088">
    <property type="entry name" value="ANK_REPEAT"/>
    <property type="match status" value="7"/>
</dbReference>
<protein>
    <submittedName>
        <fullName evidence="5">ANK_REP_REGION domain-containing protein</fullName>
    </submittedName>
</protein>
<feature type="repeat" description="ANK" evidence="3">
    <location>
        <begin position="291"/>
        <end position="323"/>
    </location>
</feature>
<feature type="repeat" description="ANK" evidence="3">
    <location>
        <begin position="358"/>
        <end position="390"/>
    </location>
</feature>
<dbReference type="PANTHER" id="PTHR24198:SF165">
    <property type="entry name" value="ANKYRIN REPEAT-CONTAINING PROTEIN-RELATED"/>
    <property type="match status" value="1"/>
</dbReference>
<reference evidence="4" key="1">
    <citation type="submission" date="2013-12" db="EMBL/GenBank/DDBJ databases">
        <authorList>
            <person name="Aslett M."/>
        </authorList>
    </citation>
    <scope>NUCLEOTIDE SEQUENCE [LARGE SCALE GENOMIC DNA]</scope>
    <source>
        <strain evidence="4">Lindley</strain>
    </source>
</reference>